<dbReference type="PANTHER" id="PTHR15503:SF36">
    <property type="entry name" value="RETROTRANSPOSON GAG-LIKE PROTEIN 5"/>
    <property type="match status" value="1"/>
</dbReference>
<evidence type="ECO:0000313" key="2">
    <source>
        <dbReference type="Ensembl" id="ENSCCRP00000138499.1"/>
    </source>
</evidence>
<dbReference type="GeneTree" id="ENSGT01120000277211"/>
<proteinExistence type="predicted"/>
<sequence length="190" mass="21535">VCLCLSFSPVLKVLICSQPQIVIRCGSPSGILSELDWVSVSQSPYRRDLLTSSPAHQLTKESKVAFVVTLLSGRSDLWGTTVWEQGHHCCSSFQLFSEELRKVFDRAASGREAVRELAELRQGDRSVTDYSIEFGTLAAEFKWNQEAQWDMFWRGLADRIVNEIYTLELPTSLDGLIDLAIRVDTRLQHR</sequence>
<protein>
    <recommendedName>
        <fullName evidence="1">Retrotransposon gag domain-containing protein</fullName>
    </recommendedName>
</protein>
<dbReference type="InterPro" id="IPR032567">
    <property type="entry name" value="RTL1-rel"/>
</dbReference>
<reference evidence="2" key="1">
    <citation type="submission" date="2025-08" db="UniProtKB">
        <authorList>
            <consortium name="Ensembl"/>
        </authorList>
    </citation>
    <scope>IDENTIFICATION</scope>
</reference>
<dbReference type="AlphaFoldDB" id="A0A9J7ZZV9"/>
<organism evidence="2 3">
    <name type="scientific">Cyprinus carpio carpio</name>
    <dbReference type="NCBI Taxonomy" id="630221"/>
    <lineage>
        <taxon>Eukaryota</taxon>
        <taxon>Metazoa</taxon>
        <taxon>Chordata</taxon>
        <taxon>Craniata</taxon>
        <taxon>Vertebrata</taxon>
        <taxon>Euteleostomi</taxon>
        <taxon>Actinopterygii</taxon>
        <taxon>Neopterygii</taxon>
        <taxon>Teleostei</taxon>
        <taxon>Ostariophysi</taxon>
        <taxon>Cypriniformes</taxon>
        <taxon>Cyprinidae</taxon>
        <taxon>Cyprininae</taxon>
        <taxon>Cyprinus</taxon>
    </lineage>
</organism>
<accession>A0A9J7ZZV9</accession>
<reference evidence="2" key="2">
    <citation type="submission" date="2025-09" db="UniProtKB">
        <authorList>
            <consortium name="Ensembl"/>
        </authorList>
    </citation>
    <scope>IDENTIFICATION</scope>
</reference>
<dbReference type="PANTHER" id="PTHR15503">
    <property type="entry name" value="LDOC1 RELATED"/>
    <property type="match status" value="1"/>
</dbReference>
<dbReference type="InterPro" id="IPR005162">
    <property type="entry name" value="Retrotrans_gag_dom"/>
</dbReference>
<feature type="domain" description="Retrotransposon gag" evidence="1">
    <location>
        <begin position="66"/>
        <end position="157"/>
    </location>
</feature>
<dbReference type="Ensembl" id="ENSCCRT00000159333.1">
    <property type="protein sequence ID" value="ENSCCRP00000138499.1"/>
    <property type="gene ID" value="ENSCCRG00000053793.1"/>
</dbReference>
<name>A0A9J7ZZV9_CYPCA</name>
<dbReference type="Pfam" id="PF03732">
    <property type="entry name" value="Retrotrans_gag"/>
    <property type="match status" value="1"/>
</dbReference>
<evidence type="ECO:0000259" key="1">
    <source>
        <dbReference type="Pfam" id="PF03732"/>
    </source>
</evidence>
<keyword evidence="3" id="KW-1185">Reference proteome</keyword>
<evidence type="ECO:0000313" key="3">
    <source>
        <dbReference type="Proteomes" id="UP001108240"/>
    </source>
</evidence>
<dbReference type="Proteomes" id="UP001108240">
    <property type="component" value="Unplaced"/>
</dbReference>